<dbReference type="OrthoDB" id="8018097at2"/>
<dbReference type="InterPro" id="IPR032710">
    <property type="entry name" value="NTF2-like_dom_sf"/>
</dbReference>
<dbReference type="Pfam" id="PF14534">
    <property type="entry name" value="DUF4440"/>
    <property type="match status" value="1"/>
</dbReference>
<accession>A0A6L6PDB2</accession>
<dbReference type="AlphaFoldDB" id="A0A6L6PDB2"/>
<gene>
    <name evidence="2" type="ORF">GM676_05370</name>
</gene>
<reference evidence="2 3" key="1">
    <citation type="submission" date="2019-11" db="EMBL/GenBank/DDBJ databases">
        <title>Type strains purchased from KCTC, JCM and DSMZ.</title>
        <authorList>
            <person name="Lu H."/>
        </authorList>
    </citation>
    <scope>NUCLEOTIDE SEQUENCE [LARGE SCALE GENOMIC DNA]</scope>
    <source>
        <strain evidence="2 3">KCTC 22382</strain>
    </source>
</reference>
<dbReference type="InterPro" id="IPR027843">
    <property type="entry name" value="DUF4440"/>
</dbReference>
<comment type="caution">
    <text evidence="2">The sequence shown here is derived from an EMBL/GenBank/DDBJ whole genome shotgun (WGS) entry which is preliminary data.</text>
</comment>
<proteinExistence type="predicted"/>
<sequence>MASPAATAVSATTSSTLNRAETDMDYAQDILNLEQQRCTAMMGADVPLLSQLFADDMVWIHASAKVDGKAGVLNTIGSGKTKYLAIDCSDQQVRLYGETAIVGGVADMKLESAGEVRSLKNRYTIHWLKQAGGWQVVNWQSTSVKAA</sequence>
<organism evidence="2 3">
    <name type="scientific">Duganella radicis</name>
    <dbReference type="NCBI Taxonomy" id="551988"/>
    <lineage>
        <taxon>Bacteria</taxon>
        <taxon>Pseudomonadati</taxon>
        <taxon>Pseudomonadota</taxon>
        <taxon>Betaproteobacteria</taxon>
        <taxon>Burkholderiales</taxon>
        <taxon>Oxalobacteraceae</taxon>
        <taxon>Telluria group</taxon>
        <taxon>Duganella</taxon>
    </lineage>
</organism>
<dbReference type="SUPFAM" id="SSF54427">
    <property type="entry name" value="NTF2-like"/>
    <property type="match status" value="1"/>
</dbReference>
<feature type="domain" description="DUF4440" evidence="1">
    <location>
        <begin position="30"/>
        <end position="136"/>
    </location>
</feature>
<evidence type="ECO:0000259" key="1">
    <source>
        <dbReference type="Pfam" id="PF14534"/>
    </source>
</evidence>
<dbReference type="Proteomes" id="UP000475582">
    <property type="component" value="Unassembled WGS sequence"/>
</dbReference>
<dbReference type="Gene3D" id="3.10.450.50">
    <property type="match status" value="1"/>
</dbReference>
<name>A0A6L6PDB2_9BURK</name>
<dbReference type="EMBL" id="WNKY01000003">
    <property type="protein sequence ID" value="MTV37010.1"/>
    <property type="molecule type" value="Genomic_DNA"/>
</dbReference>
<evidence type="ECO:0000313" key="2">
    <source>
        <dbReference type="EMBL" id="MTV37010.1"/>
    </source>
</evidence>
<evidence type="ECO:0000313" key="3">
    <source>
        <dbReference type="Proteomes" id="UP000475582"/>
    </source>
</evidence>
<protein>
    <submittedName>
        <fullName evidence="2">DUF4440 domain-containing protein</fullName>
    </submittedName>
</protein>
<keyword evidence="3" id="KW-1185">Reference proteome</keyword>